<feature type="region of interest" description="Disordered" evidence="1">
    <location>
        <begin position="53"/>
        <end position="297"/>
    </location>
</feature>
<dbReference type="PANTHER" id="PTHR17598:SF13">
    <property type="entry name" value="DNA POLYMERASE DELTA SUBUNIT 3"/>
    <property type="match status" value="1"/>
</dbReference>
<reference evidence="2 3" key="1">
    <citation type="submission" date="2011-02" db="EMBL/GenBank/DDBJ databases">
        <title>The Genome Sequence of Sphaeroforma arctica JP610.</title>
        <authorList>
            <consortium name="The Broad Institute Genome Sequencing Platform"/>
            <person name="Russ C."/>
            <person name="Cuomo C."/>
            <person name="Young S.K."/>
            <person name="Zeng Q."/>
            <person name="Gargeya S."/>
            <person name="Alvarado L."/>
            <person name="Berlin A."/>
            <person name="Chapman S.B."/>
            <person name="Chen Z."/>
            <person name="Freedman E."/>
            <person name="Gellesch M."/>
            <person name="Goldberg J."/>
            <person name="Griggs A."/>
            <person name="Gujja S."/>
            <person name="Heilman E."/>
            <person name="Heiman D."/>
            <person name="Howarth C."/>
            <person name="Mehta T."/>
            <person name="Neiman D."/>
            <person name="Pearson M."/>
            <person name="Roberts A."/>
            <person name="Saif S."/>
            <person name="Shea T."/>
            <person name="Shenoy N."/>
            <person name="Sisk P."/>
            <person name="Stolte C."/>
            <person name="Sykes S."/>
            <person name="White J."/>
            <person name="Yandava C."/>
            <person name="Burger G."/>
            <person name="Gray M.W."/>
            <person name="Holland P.W.H."/>
            <person name="King N."/>
            <person name="Lang F.B.F."/>
            <person name="Roger A.J."/>
            <person name="Ruiz-Trillo I."/>
            <person name="Haas B."/>
            <person name="Nusbaum C."/>
            <person name="Birren B."/>
        </authorList>
    </citation>
    <scope>NUCLEOTIDE SEQUENCE [LARGE SCALE GENOMIC DNA]</scope>
    <source>
        <strain evidence="2 3">JP610</strain>
    </source>
</reference>
<feature type="region of interest" description="Disordered" evidence="1">
    <location>
        <begin position="409"/>
        <end position="447"/>
    </location>
</feature>
<evidence type="ECO:0000313" key="3">
    <source>
        <dbReference type="Proteomes" id="UP000054560"/>
    </source>
</evidence>
<evidence type="ECO:0000256" key="1">
    <source>
        <dbReference type="SAM" id="MobiDB-lite"/>
    </source>
</evidence>
<evidence type="ECO:0008006" key="4">
    <source>
        <dbReference type="Google" id="ProtNLM"/>
    </source>
</evidence>
<dbReference type="EMBL" id="KQ241672">
    <property type="protein sequence ID" value="KNC86023.1"/>
    <property type="molecule type" value="Genomic_DNA"/>
</dbReference>
<keyword evidence="3" id="KW-1185">Reference proteome</keyword>
<sequence length="447" mass="48724">MGPVSFVHVLSVQPKEIKDLASMISIADSASCTIAERIENTKTKSQITCSTIKPRAGRKIEEPRVVKKDSTSSTLSTKPTTATATAQSSTATSKPTGLFSAKAKSSGKSAKQSWAQAQMAAAMSRKPEDKPEKKNTMSKSKSKALKNLEAATAAMAARKPAVKRKLKKEADSWIVADGEESDSESDSADEEEADRAAEGSDDDHDEEVQMSRKRPAVRRGVVEDSSDEEEEEEEEEVVEVKQQEKKTKHVPKASQDSTGQSQPEAEADNKVATEKSHSITEEEKNQAEDDVPDKAVKATMKPDDIIDLSSVVSQGVNAEDVDTAQLLEGLDDDTDLFMDDVGTNKPDRAKAKKNTVKKHQKRAAEKEEFVPAPKGIEVPPGKKVIKITKQQGKRMITENVIVDDEDYVPPKRQKFNSPKKPQAKSIAKGKKATKKGQASITSFFKKS</sequence>
<evidence type="ECO:0000313" key="2">
    <source>
        <dbReference type="EMBL" id="KNC86023.1"/>
    </source>
</evidence>
<dbReference type="AlphaFoldDB" id="A0A0L0GCQ6"/>
<name>A0A0L0GCQ6_9EUKA</name>
<dbReference type="InterPro" id="IPR019038">
    <property type="entry name" value="POLD3"/>
</dbReference>
<dbReference type="Proteomes" id="UP000054560">
    <property type="component" value="Unassembled WGS sequence"/>
</dbReference>
<gene>
    <name evidence="2" type="ORF">SARC_01823</name>
</gene>
<dbReference type="GeneID" id="25902327"/>
<dbReference type="GO" id="GO:0043625">
    <property type="term" value="C:delta DNA polymerase complex"/>
    <property type="evidence" value="ECO:0007669"/>
    <property type="project" value="InterPro"/>
</dbReference>
<dbReference type="RefSeq" id="XP_014159925.1">
    <property type="nucleotide sequence ID" value="XM_014304450.1"/>
</dbReference>
<feature type="compositionally biased region" description="Polar residues" evidence="1">
    <location>
        <begin position="254"/>
        <end position="263"/>
    </location>
</feature>
<feature type="compositionally biased region" description="Low complexity" evidence="1">
    <location>
        <begin position="145"/>
        <end position="159"/>
    </location>
</feature>
<dbReference type="GO" id="GO:1904161">
    <property type="term" value="P:DNA synthesis involved in UV-damage excision repair"/>
    <property type="evidence" value="ECO:0007669"/>
    <property type="project" value="TreeGrafter"/>
</dbReference>
<protein>
    <recommendedName>
        <fullName evidence="4">DNA polymerase delta subunit 3</fullName>
    </recommendedName>
</protein>
<dbReference type="GO" id="GO:0006271">
    <property type="term" value="P:DNA strand elongation involved in DNA replication"/>
    <property type="evidence" value="ECO:0007669"/>
    <property type="project" value="TreeGrafter"/>
</dbReference>
<dbReference type="GO" id="GO:0003887">
    <property type="term" value="F:DNA-directed DNA polymerase activity"/>
    <property type="evidence" value="ECO:0007669"/>
    <property type="project" value="TreeGrafter"/>
</dbReference>
<feature type="compositionally biased region" description="Low complexity" evidence="1">
    <location>
        <begin position="71"/>
        <end position="124"/>
    </location>
</feature>
<feature type="region of interest" description="Disordered" evidence="1">
    <location>
        <begin position="334"/>
        <end position="356"/>
    </location>
</feature>
<feature type="compositionally biased region" description="Basic and acidic residues" evidence="1">
    <location>
        <begin position="267"/>
        <end position="297"/>
    </location>
</feature>
<feature type="compositionally biased region" description="Basic and acidic residues" evidence="1">
    <location>
        <begin position="125"/>
        <end position="135"/>
    </location>
</feature>
<feature type="compositionally biased region" description="Acidic residues" evidence="1">
    <location>
        <begin position="177"/>
        <end position="208"/>
    </location>
</feature>
<proteinExistence type="predicted"/>
<organism evidence="2 3">
    <name type="scientific">Sphaeroforma arctica JP610</name>
    <dbReference type="NCBI Taxonomy" id="667725"/>
    <lineage>
        <taxon>Eukaryota</taxon>
        <taxon>Ichthyosporea</taxon>
        <taxon>Ichthyophonida</taxon>
        <taxon>Sphaeroforma</taxon>
    </lineage>
</organism>
<dbReference type="PANTHER" id="PTHR17598">
    <property type="entry name" value="DNA POLYMERASE DELTA SUBUNIT 3"/>
    <property type="match status" value="1"/>
</dbReference>
<accession>A0A0L0GCQ6</accession>
<feature type="compositionally biased region" description="Acidic residues" evidence="1">
    <location>
        <begin position="224"/>
        <end position="237"/>
    </location>
</feature>
<dbReference type="GO" id="GO:0006297">
    <property type="term" value="P:nucleotide-excision repair, DNA gap filling"/>
    <property type="evidence" value="ECO:0007669"/>
    <property type="project" value="TreeGrafter"/>
</dbReference>
<feature type="compositionally biased region" description="Basic and acidic residues" evidence="1">
    <location>
        <begin position="58"/>
        <end position="70"/>
    </location>
</feature>